<protein>
    <submittedName>
        <fullName evidence="1">Uncharacterized protein</fullName>
    </submittedName>
</protein>
<dbReference type="EMBL" id="UGVL01000001">
    <property type="protein sequence ID" value="SUE33219.1"/>
    <property type="molecule type" value="Genomic_DNA"/>
</dbReference>
<dbReference type="Proteomes" id="UP000255233">
    <property type="component" value="Unassembled WGS sequence"/>
</dbReference>
<evidence type="ECO:0000313" key="1">
    <source>
        <dbReference type="EMBL" id="SUE33219.1"/>
    </source>
</evidence>
<reference evidence="1 2" key="1">
    <citation type="submission" date="2018-06" db="EMBL/GenBank/DDBJ databases">
        <authorList>
            <consortium name="Pathogen Informatics"/>
            <person name="Doyle S."/>
        </authorList>
    </citation>
    <scope>NUCLEOTIDE SEQUENCE [LARGE SCALE GENOMIC DNA]</scope>
    <source>
        <strain evidence="1 2">NCTC11190</strain>
    </source>
</reference>
<organism evidence="1 2">
    <name type="scientific">Rikenella microfusus</name>
    <dbReference type="NCBI Taxonomy" id="28139"/>
    <lineage>
        <taxon>Bacteria</taxon>
        <taxon>Pseudomonadati</taxon>
        <taxon>Bacteroidota</taxon>
        <taxon>Bacteroidia</taxon>
        <taxon>Bacteroidales</taxon>
        <taxon>Rikenellaceae</taxon>
        <taxon>Rikenella</taxon>
    </lineage>
</organism>
<name>A0A379MR26_9BACT</name>
<evidence type="ECO:0000313" key="2">
    <source>
        <dbReference type="Proteomes" id="UP000255233"/>
    </source>
</evidence>
<dbReference type="AlphaFoldDB" id="A0A379MR26"/>
<accession>A0A379MR26</accession>
<keyword evidence="2" id="KW-1185">Reference proteome</keyword>
<gene>
    <name evidence="1" type="ORF">NCTC11190_00421</name>
</gene>
<proteinExistence type="predicted"/>
<sequence>MGRPEPDWGKGVYSCLSNKYSAIVTVKTRVPHQRAVAAVVGSVLPAGHSYGRLRPFGGFEAARIGCSYNFAGIFCGVRSRFLSPSGCGTTAGPCAGRLRNGSKNDRAGYLFARMQGRRIFCPVRPLRRLSTAGQTGESIVPELSQPLCQPDFYRDITTVFVGVFSARVGSFWSFARIYIALCRTVRTNKSFRSERLRRIFCRGGIFDSGGTADR</sequence>